<dbReference type="GO" id="GO:0003676">
    <property type="term" value="F:nucleic acid binding"/>
    <property type="evidence" value="ECO:0007669"/>
    <property type="project" value="InterPro"/>
</dbReference>
<dbReference type="PROSITE" id="PS50878">
    <property type="entry name" value="RT_POL"/>
    <property type="match status" value="1"/>
</dbReference>
<dbReference type="Pfam" id="PF03372">
    <property type="entry name" value="Exo_endo_phos"/>
    <property type="match status" value="1"/>
</dbReference>
<dbReference type="Pfam" id="PF13966">
    <property type="entry name" value="zf-RVT"/>
    <property type="match status" value="1"/>
</dbReference>
<dbReference type="PROSITE" id="PS50158">
    <property type="entry name" value="ZF_CCHC"/>
    <property type="match status" value="1"/>
</dbReference>
<dbReference type="OMA" id="HENEKGV"/>
<dbReference type="EnsemblPlants" id="evm.model.04.1087">
    <property type="protein sequence ID" value="cds.evm.model.04.1087"/>
    <property type="gene ID" value="evm.TU.04.1087"/>
</dbReference>
<dbReference type="InterPro" id="IPR043502">
    <property type="entry name" value="DNA/RNA_pol_sf"/>
</dbReference>
<evidence type="ECO:0000313" key="5">
    <source>
        <dbReference type="Proteomes" id="UP000596661"/>
    </source>
</evidence>
<evidence type="ECO:0000259" key="3">
    <source>
        <dbReference type="PROSITE" id="PS50878"/>
    </source>
</evidence>
<feature type="domain" description="Reverse transcriptase" evidence="3">
    <location>
        <begin position="910"/>
        <end position="1180"/>
    </location>
</feature>
<dbReference type="Pfam" id="PF13456">
    <property type="entry name" value="RVT_3"/>
    <property type="match status" value="1"/>
</dbReference>
<reference evidence="4" key="2">
    <citation type="submission" date="2021-03" db="UniProtKB">
        <authorList>
            <consortium name="EnsemblPlants"/>
        </authorList>
    </citation>
    <scope>IDENTIFICATION</scope>
</reference>
<keyword evidence="1" id="KW-0862">Zinc</keyword>
<keyword evidence="1" id="KW-0863">Zinc-finger</keyword>
<dbReference type="SUPFAM" id="SSF56672">
    <property type="entry name" value="DNA/RNA polymerases"/>
    <property type="match status" value="1"/>
</dbReference>
<dbReference type="PANTHER" id="PTHR33116">
    <property type="entry name" value="REVERSE TRANSCRIPTASE ZINC-BINDING DOMAIN-CONTAINING PROTEIN-RELATED-RELATED"/>
    <property type="match status" value="1"/>
</dbReference>
<organism evidence="4 5">
    <name type="scientific">Cannabis sativa</name>
    <name type="common">Hemp</name>
    <name type="synonym">Marijuana</name>
    <dbReference type="NCBI Taxonomy" id="3483"/>
    <lineage>
        <taxon>Eukaryota</taxon>
        <taxon>Viridiplantae</taxon>
        <taxon>Streptophyta</taxon>
        <taxon>Embryophyta</taxon>
        <taxon>Tracheophyta</taxon>
        <taxon>Spermatophyta</taxon>
        <taxon>Magnoliopsida</taxon>
        <taxon>eudicotyledons</taxon>
        <taxon>Gunneridae</taxon>
        <taxon>Pentapetalae</taxon>
        <taxon>rosids</taxon>
        <taxon>fabids</taxon>
        <taxon>Rosales</taxon>
        <taxon>Cannabaceae</taxon>
        <taxon>Cannabis</taxon>
    </lineage>
</organism>
<dbReference type="Proteomes" id="UP000596661">
    <property type="component" value="Chromosome 4"/>
</dbReference>
<dbReference type="InterPro" id="IPR036691">
    <property type="entry name" value="Endo/exonu/phosph_ase_sf"/>
</dbReference>
<evidence type="ECO:0000259" key="2">
    <source>
        <dbReference type="PROSITE" id="PS50158"/>
    </source>
</evidence>
<feature type="domain" description="CCHC-type" evidence="2">
    <location>
        <begin position="207"/>
        <end position="220"/>
    </location>
</feature>
<evidence type="ECO:0008006" key="6">
    <source>
        <dbReference type="Google" id="ProtNLM"/>
    </source>
</evidence>
<evidence type="ECO:0000313" key="4">
    <source>
        <dbReference type="EnsemblPlants" id="cds.evm.model.04.1087"/>
    </source>
</evidence>
<proteinExistence type="predicted"/>
<dbReference type="EMBL" id="UZAU01000372">
    <property type="status" value="NOT_ANNOTATED_CDS"/>
    <property type="molecule type" value="Genomic_DNA"/>
</dbReference>
<dbReference type="InterPro" id="IPR026960">
    <property type="entry name" value="RVT-Znf"/>
</dbReference>
<dbReference type="InterPro" id="IPR001878">
    <property type="entry name" value="Znf_CCHC"/>
</dbReference>
<dbReference type="InterPro" id="IPR000477">
    <property type="entry name" value="RT_dom"/>
</dbReference>
<dbReference type="Pfam" id="PF00078">
    <property type="entry name" value="RVT_1"/>
    <property type="match status" value="1"/>
</dbReference>
<reference evidence="4" key="1">
    <citation type="submission" date="2018-11" db="EMBL/GenBank/DDBJ databases">
        <authorList>
            <person name="Grassa J C."/>
        </authorList>
    </citation>
    <scope>NUCLEOTIDE SEQUENCE [LARGE SCALE GENOMIC DNA]</scope>
</reference>
<dbReference type="SUPFAM" id="SSF56219">
    <property type="entry name" value="DNase I-like"/>
    <property type="match status" value="1"/>
</dbReference>
<sequence length="1781" mass="205149">MEELLAKTTQLHVSDEEEWEIDKSLSSKIARFNLRGRLVSKADHSRGFLKKVLGRIWRLKETEWDVKIQDKHDTGMFLSFSFVSEHTQSRILAKMPWYLSNGLLILGKMVNTNESWKNDLTIFPIWGRILGVPTDLLTAKNTMRLASMAGAVISIQNSDVSRMVTNGFFRFQVWMSINKPVWPGYLLPCGDSKCWVACKYEELPFMCFRCGKIGHNQKECSLEYTEIEGADGVRAKAYGMWLKVDNEQRDGFHDSLKEPRMEVQQGIKDNQKISLPNQGLKVANSFTPLVDERETGKYVSHGNILLNNSEMIRGENSKTNEQCGAQTPTHETELRGNLERDEAQHKGKRRMVETQAGMGYGKLQKTDISATDSLGQPQLFDVPIAFAKEGDNFYGGSSFNLGAGQRFNNGTERGRGELCWAESPTIMKLLLWNVQGLGNPWTVRTLKSLVNRWDPELVFISESRLKKGKAEALRVSLGYDGCFVVEAHGKSGGLILLWSNMVDCNIMSFSSFHIDSFIRKEEGQWWRFTGFYGDPDPTQRCESWKLLARIGRMYSGPWVIGGDFNEILRNKEKLGGQPKPGYLINNFRMALNGSNLREVEYEGSEYTWCNGRKNELIFERLDRVCGNPEWFDLFPKAKVNHLDRVSSDHCPLLLHCLVKNHENEKGVRWHSRFHFEHAWADEEKCTEIVKESWDKGGSCNTAMALRDKLACCGKALQKWNKSRKTEMKQRLKEYEEKITILSRSTNNKDWQYLKDLEQKNNVLLDKEEKFWRQRSRAIWLKEGDRNTKYFHRKANTRKRKNTILGLLDSNEKWVHGNKMVGQVACLYFQQIFTSNSASIADLEEFQRIVPNKISRETNEYLKAPFTKEDVYAAMRNIHPHKAPGSDGMPGLFYRLYWPKIGEEVTKVCLGILNEGRPLNEINDTLICLIPKIEKPTRMANFRPISLCNVIYKIVAKCLAGRRKHSLAQAISEEQSAFVGGRLIQDNAIIGFESLHCMKKRRFGNRRKMALKLDMSKAYDRVEWGFLITMMRGLGYEEDWIEKIMRCVTSVSFSVLINGERIGKFTPTRGLRQGDSLSPYLFLICSEGLSCLIQEAERAGNINGVRFGKEGVKVSHLFFADDSFVFLEGNEAECDTMSSILQRYSRLSGQQINLEKSEVSMGSRISSQLGNSLANRLGVSLVGQHTKYLGLPSFIGRRKKEVFEMIKDKVWNKLKSWKSTMFSQAGKEILIKAVIQAIPSYSMSCFRLPKKLIHSLHSLAANFWWGDTKENKKIHWSTWAKLCKPKEEGGLGFRSLTEFNQALLAKQGWRLIHHPHSLLARVLKHSYYPNSSFLQAKCQPGASSIWQGITWGRQIIVEGARWRVGNGRTVRIWEDKWIPRPNDTITYRHTDLAPNTTIHKLLTEEGDWKTDMIHAYFHKDDIPWILGTPVDFQEEDVITWPLSSKGHYLVKSGYRVARELNVCPTRCSNMDQIKAWWKMWWHLQLPPRIKLFGWKLCHNWLPAKSNLIHRGMQIDPVCHLCGTYVESLPHAIWSCAKAKEVWKLLPYYSRICKYKGGSMFDFLVEIKHHLSIDEFEEVIKICWAIWENRNRLWNHLPTMKGERLIDWVLNSYPKPTTITVDHCSNTSHQKDRVHGWQAPPEGVYCVYCDAALIPGKVGVGLGFIWTDWKAKIQAAVSSFGRLDESLIDTNNQFEVRTDCKQLVDEFNGGSDSLKMDRSAINKIKRHQRFPRCTKLKFVYRKDNEIAHMLAKRSLEYHLTQSFLNSFPEWLAKFCEASLFYSL</sequence>
<keyword evidence="1" id="KW-0479">Metal-binding</keyword>
<dbReference type="InterPro" id="IPR002156">
    <property type="entry name" value="RNaseH_domain"/>
</dbReference>
<dbReference type="InterPro" id="IPR005135">
    <property type="entry name" value="Endo/exonuclease/phosphatase"/>
</dbReference>
<dbReference type="Gene3D" id="3.60.10.10">
    <property type="entry name" value="Endonuclease/exonuclease/phosphatase"/>
    <property type="match status" value="1"/>
</dbReference>
<dbReference type="Gramene" id="evm.model.04.1087">
    <property type="protein sequence ID" value="cds.evm.model.04.1087"/>
    <property type="gene ID" value="evm.TU.04.1087"/>
</dbReference>
<accession>A0A803PBM9</accession>
<protein>
    <recommendedName>
        <fullName evidence="6">Reverse transcriptase</fullName>
    </recommendedName>
</protein>
<dbReference type="GO" id="GO:0008270">
    <property type="term" value="F:zinc ion binding"/>
    <property type="evidence" value="ECO:0007669"/>
    <property type="project" value="UniProtKB-KW"/>
</dbReference>
<keyword evidence="5" id="KW-1185">Reference proteome</keyword>
<dbReference type="CDD" id="cd01650">
    <property type="entry name" value="RT_nLTR_like"/>
    <property type="match status" value="1"/>
</dbReference>
<evidence type="ECO:0000256" key="1">
    <source>
        <dbReference type="PROSITE-ProRule" id="PRU00047"/>
    </source>
</evidence>
<name>A0A803PBM9_CANSA</name>
<dbReference type="PANTHER" id="PTHR33116:SF86">
    <property type="entry name" value="REVERSE TRANSCRIPTASE DOMAIN-CONTAINING PROTEIN"/>
    <property type="match status" value="1"/>
</dbReference>
<dbReference type="GO" id="GO:0004523">
    <property type="term" value="F:RNA-DNA hybrid ribonuclease activity"/>
    <property type="evidence" value="ECO:0007669"/>
    <property type="project" value="InterPro"/>
</dbReference>